<feature type="domain" description="Glycosyltransferase 2-like" evidence="1">
    <location>
        <begin position="6"/>
        <end position="168"/>
    </location>
</feature>
<dbReference type="InterPro" id="IPR029044">
    <property type="entry name" value="Nucleotide-diphossugar_trans"/>
</dbReference>
<keyword evidence="2" id="KW-0808">Transferase</keyword>
<dbReference type="AlphaFoldDB" id="A0A3M9MTG9"/>
<sequence length="315" mass="35463">MTPKVSVCMITYNHAAYIAQAIEGVLMQKTDFTVELVIGEDCSTDATRSIISAYQKAYPDKIKLLLPEHNLGMMKNFLNTLSACDGEYVAFCDGDDYWTEPLKLQKQVDFLDSHPDFAISFHRALILHESTGQTEFSNKGQKSVSSVTDLFKENFICTTTTVYRNRPFSYYPTFLEQAAVGDWTLHVLNAATGKIGFMEDTMAAYRLHQGGTMASTNASYAKLKTMLHQNIKTFASLDTFLHYKYHKEIKELIAGFYKHLVISNLREKQKAASVKNCLQMLKNRPVIKSAALLLLVIFAPSTTALHLLQRPSSDQ</sequence>
<dbReference type="Pfam" id="PF00535">
    <property type="entry name" value="Glycos_transf_2"/>
    <property type="match status" value="1"/>
</dbReference>
<accession>A0A3M9MTG9</accession>
<gene>
    <name evidence="2" type="ORF">EFA69_18260</name>
</gene>
<comment type="caution">
    <text evidence="2">The sequence shown here is derived from an EMBL/GenBank/DDBJ whole genome shotgun (WGS) entry which is preliminary data.</text>
</comment>
<protein>
    <submittedName>
        <fullName evidence="2">Glycosyltransferase</fullName>
    </submittedName>
</protein>
<dbReference type="PANTHER" id="PTHR22916">
    <property type="entry name" value="GLYCOSYLTRANSFERASE"/>
    <property type="match status" value="1"/>
</dbReference>
<evidence type="ECO:0000259" key="1">
    <source>
        <dbReference type="Pfam" id="PF00535"/>
    </source>
</evidence>
<evidence type="ECO:0000313" key="2">
    <source>
        <dbReference type="EMBL" id="RNI28028.1"/>
    </source>
</evidence>
<dbReference type="OrthoDB" id="199095at2"/>
<dbReference type="Proteomes" id="UP000271010">
    <property type="component" value="Unassembled WGS sequence"/>
</dbReference>
<dbReference type="EMBL" id="RJJE01000017">
    <property type="protein sequence ID" value="RNI28028.1"/>
    <property type="molecule type" value="Genomic_DNA"/>
</dbReference>
<dbReference type="SUPFAM" id="SSF53448">
    <property type="entry name" value="Nucleotide-diphospho-sugar transferases"/>
    <property type="match status" value="1"/>
</dbReference>
<dbReference type="Gene3D" id="3.90.550.10">
    <property type="entry name" value="Spore Coat Polysaccharide Biosynthesis Protein SpsA, Chain A"/>
    <property type="match status" value="1"/>
</dbReference>
<dbReference type="RefSeq" id="WP_123134495.1">
    <property type="nucleotide sequence ID" value="NZ_RJJE01000017.1"/>
</dbReference>
<keyword evidence="3" id="KW-1185">Reference proteome</keyword>
<dbReference type="GO" id="GO:0016758">
    <property type="term" value="F:hexosyltransferase activity"/>
    <property type="evidence" value="ECO:0007669"/>
    <property type="project" value="UniProtKB-ARBA"/>
</dbReference>
<proteinExistence type="predicted"/>
<dbReference type="InterPro" id="IPR001173">
    <property type="entry name" value="Glyco_trans_2-like"/>
</dbReference>
<reference evidence="2 3" key="1">
    <citation type="submission" date="2018-11" db="EMBL/GenBank/DDBJ databases">
        <title>Rufibacter latericius sp. nov., isolated from water in Baiyang Lake.</title>
        <authorList>
            <person name="Yang Y."/>
        </authorList>
    </citation>
    <scope>NUCLEOTIDE SEQUENCE [LARGE SCALE GENOMIC DNA]</scope>
    <source>
        <strain evidence="2 3">MCC P1</strain>
    </source>
</reference>
<evidence type="ECO:0000313" key="3">
    <source>
        <dbReference type="Proteomes" id="UP000271010"/>
    </source>
</evidence>
<dbReference type="PANTHER" id="PTHR22916:SF3">
    <property type="entry name" value="UDP-GLCNAC:BETAGAL BETA-1,3-N-ACETYLGLUCOSAMINYLTRANSFERASE-LIKE PROTEIN 1"/>
    <property type="match status" value="1"/>
</dbReference>
<name>A0A3M9MTG9_9BACT</name>
<organism evidence="2 3">
    <name type="scientific">Rufibacter immobilis</name>
    <dbReference type="NCBI Taxonomy" id="1348778"/>
    <lineage>
        <taxon>Bacteria</taxon>
        <taxon>Pseudomonadati</taxon>
        <taxon>Bacteroidota</taxon>
        <taxon>Cytophagia</taxon>
        <taxon>Cytophagales</taxon>
        <taxon>Hymenobacteraceae</taxon>
        <taxon>Rufibacter</taxon>
    </lineage>
</organism>